<dbReference type="AlphaFoldDB" id="A0A0A1XJL6"/>
<sequence length="197" mass="22078">MIFFFNLTHFQYSSQWFLIVQTITLRYFEILLQFFTNIVHVIMDEYTSAQLQLIIGGVIVGIWLYCVFEVCRRRRQQQYQQFPTVQTCNTPVVVTSTTHTAPGGYPITQVPPPSGYQQQPMYPPYPTPAGAPGQMPMPMPMPGAQPPMSGVQPYPPAVPATTYNPPSYDAAVAGVGVAQPNNSFEKQAPYNPNYNAY</sequence>
<keyword evidence="2" id="KW-0648">Protein biosynthesis</keyword>
<evidence type="ECO:0000313" key="2">
    <source>
        <dbReference type="EMBL" id="JAD11559.1"/>
    </source>
</evidence>
<keyword evidence="1" id="KW-0812">Transmembrane</keyword>
<name>A0A0A1XJL6_ZEUCU</name>
<proteinExistence type="predicted"/>
<keyword evidence="1" id="KW-0472">Membrane</keyword>
<dbReference type="GO" id="GO:0003743">
    <property type="term" value="F:translation initiation factor activity"/>
    <property type="evidence" value="ECO:0007669"/>
    <property type="project" value="UniProtKB-KW"/>
</dbReference>
<gene>
    <name evidence="2" type="primary">infB_6</name>
    <name evidence="2" type="ORF">g.24635</name>
</gene>
<keyword evidence="1" id="KW-1133">Transmembrane helix</keyword>
<protein>
    <submittedName>
        <fullName evidence="2">Translation initiation factor IF-2</fullName>
    </submittedName>
</protein>
<accession>A0A0A1XJL6</accession>
<reference evidence="2" key="1">
    <citation type="submission" date="2014-11" db="EMBL/GenBank/DDBJ databases">
        <authorList>
            <person name="Geib S."/>
        </authorList>
    </citation>
    <scope>NUCLEOTIDE SEQUENCE</scope>
</reference>
<evidence type="ECO:0000256" key="1">
    <source>
        <dbReference type="SAM" id="Phobius"/>
    </source>
</evidence>
<dbReference type="EMBL" id="GBXI01002733">
    <property type="protein sequence ID" value="JAD11559.1"/>
    <property type="molecule type" value="Transcribed_RNA"/>
</dbReference>
<feature type="transmembrane region" description="Helical" evidence="1">
    <location>
        <begin position="49"/>
        <end position="68"/>
    </location>
</feature>
<organism evidence="2">
    <name type="scientific">Zeugodacus cucurbitae</name>
    <name type="common">Melon fruit fly</name>
    <name type="synonym">Bactrocera cucurbitae</name>
    <dbReference type="NCBI Taxonomy" id="28588"/>
    <lineage>
        <taxon>Eukaryota</taxon>
        <taxon>Metazoa</taxon>
        <taxon>Ecdysozoa</taxon>
        <taxon>Arthropoda</taxon>
        <taxon>Hexapoda</taxon>
        <taxon>Insecta</taxon>
        <taxon>Pterygota</taxon>
        <taxon>Neoptera</taxon>
        <taxon>Endopterygota</taxon>
        <taxon>Diptera</taxon>
        <taxon>Brachycera</taxon>
        <taxon>Muscomorpha</taxon>
        <taxon>Tephritoidea</taxon>
        <taxon>Tephritidae</taxon>
        <taxon>Zeugodacus</taxon>
        <taxon>Zeugodacus</taxon>
    </lineage>
</organism>
<keyword evidence="2" id="KW-0396">Initiation factor</keyword>
<reference evidence="2" key="2">
    <citation type="journal article" date="2015" name="Gigascience">
        <title>Reconstructing a comprehensive transcriptome assembly of a white-pupal translocated strain of the pest fruit fly Bactrocera cucurbitae.</title>
        <authorList>
            <person name="Sim S.B."/>
            <person name="Calla B."/>
            <person name="Hall B."/>
            <person name="DeRego T."/>
            <person name="Geib S.M."/>
        </authorList>
    </citation>
    <scope>NUCLEOTIDE SEQUENCE</scope>
</reference>
<feature type="transmembrane region" description="Helical" evidence="1">
    <location>
        <begin position="16"/>
        <end position="43"/>
    </location>
</feature>